<evidence type="ECO:0000313" key="1">
    <source>
        <dbReference type="EMBL" id="KAG1824585.1"/>
    </source>
</evidence>
<accession>A0A9P7ELR6</accession>
<dbReference type="AlphaFoldDB" id="A0A9P7ELR6"/>
<dbReference type="Proteomes" id="UP000807769">
    <property type="component" value="Unassembled WGS sequence"/>
</dbReference>
<dbReference type="OrthoDB" id="3260975at2759"/>
<dbReference type="GeneID" id="64626360"/>
<sequence>MNELTIPELAEWKKFMDEIMAIDTNKLWEKMKAAQKKKDMEKAQNTYITRLENLQIDAVEYHIYAMSPEEWDMLRKHVEEIPHHQNNAAGRAAYKEQLKQWFATNSQDGKVTEGTPFSLQPGSAMICSGECFRYEVHGHIMAECPIPEASQLSLQEKIQCSITAYLLGNFNQGQAVQIALVFEDEYVQQ</sequence>
<reference evidence="1" key="1">
    <citation type="journal article" date="2020" name="New Phytol.">
        <title>Comparative genomics reveals dynamic genome evolution in host specialist ectomycorrhizal fungi.</title>
        <authorList>
            <person name="Lofgren L.A."/>
            <person name="Nguyen N.H."/>
            <person name="Vilgalys R."/>
            <person name="Ruytinx J."/>
            <person name="Liao H.L."/>
            <person name="Branco S."/>
            <person name="Kuo A."/>
            <person name="LaButti K."/>
            <person name="Lipzen A."/>
            <person name="Andreopoulos W."/>
            <person name="Pangilinan J."/>
            <person name="Riley R."/>
            <person name="Hundley H."/>
            <person name="Na H."/>
            <person name="Barry K."/>
            <person name="Grigoriev I.V."/>
            <person name="Stajich J.E."/>
            <person name="Kennedy P.G."/>
        </authorList>
    </citation>
    <scope>NUCLEOTIDE SEQUENCE</scope>
    <source>
        <strain evidence="1">MN1</strain>
    </source>
</reference>
<dbReference type="EMBL" id="JABBWG010000003">
    <property type="protein sequence ID" value="KAG1824585.1"/>
    <property type="molecule type" value="Genomic_DNA"/>
</dbReference>
<evidence type="ECO:0000313" key="2">
    <source>
        <dbReference type="Proteomes" id="UP000807769"/>
    </source>
</evidence>
<name>A0A9P7ELR6_9AGAM</name>
<protein>
    <submittedName>
        <fullName evidence="1">Uncharacterized protein</fullName>
    </submittedName>
</protein>
<keyword evidence="2" id="KW-1185">Reference proteome</keyword>
<comment type="caution">
    <text evidence="1">The sequence shown here is derived from an EMBL/GenBank/DDBJ whole genome shotgun (WGS) entry which is preliminary data.</text>
</comment>
<organism evidence="1 2">
    <name type="scientific">Suillus subaureus</name>
    <dbReference type="NCBI Taxonomy" id="48587"/>
    <lineage>
        <taxon>Eukaryota</taxon>
        <taxon>Fungi</taxon>
        <taxon>Dikarya</taxon>
        <taxon>Basidiomycota</taxon>
        <taxon>Agaricomycotina</taxon>
        <taxon>Agaricomycetes</taxon>
        <taxon>Agaricomycetidae</taxon>
        <taxon>Boletales</taxon>
        <taxon>Suillineae</taxon>
        <taxon>Suillaceae</taxon>
        <taxon>Suillus</taxon>
    </lineage>
</organism>
<gene>
    <name evidence="1" type="ORF">BJ212DRAFT_1295721</name>
</gene>
<proteinExistence type="predicted"/>
<dbReference type="RefSeq" id="XP_041198302.1">
    <property type="nucleotide sequence ID" value="XM_041332343.1"/>
</dbReference>